<dbReference type="Gene3D" id="3.40.50.300">
    <property type="entry name" value="P-loop containing nucleotide triphosphate hydrolases"/>
    <property type="match status" value="1"/>
</dbReference>
<evidence type="ECO:0000259" key="2">
    <source>
        <dbReference type="Pfam" id="PF01712"/>
    </source>
</evidence>
<evidence type="ECO:0000313" key="3">
    <source>
        <dbReference type="EMBL" id="RUS71481.1"/>
    </source>
</evidence>
<dbReference type="Proteomes" id="UP000271974">
    <property type="component" value="Unassembled WGS sequence"/>
</dbReference>
<dbReference type="OrthoDB" id="567086at2759"/>
<accession>A0A433SQF3</accession>
<dbReference type="SUPFAM" id="SSF52540">
    <property type="entry name" value="P-loop containing nucleoside triphosphate hydrolases"/>
    <property type="match status" value="1"/>
</dbReference>
<reference evidence="3 4" key="1">
    <citation type="submission" date="2019-01" db="EMBL/GenBank/DDBJ databases">
        <title>A draft genome assembly of the solar-powered sea slug Elysia chlorotica.</title>
        <authorList>
            <person name="Cai H."/>
            <person name="Li Q."/>
            <person name="Fang X."/>
            <person name="Li J."/>
            <person name="Curtis N.E."/>
            <person name="Altenburger A."/>
            <person name="Shibata T."/>
            <person name="Feng M."/>
            <person name="Maeda T."/>
            <person name="Schwartz J.A."/>
            <person name="Shigenobu S."/>
            <person name="Lundholm N."/>
            <person name="Nishiyama T."/>
            <person name="Yang H."/>
            <person name="Hasebe M."/>
            <person name="Li S."/>
            <person name="Pierce S.K."/>
            <person name="Wang J."/>
        </authorList>
    </citation>
    <scope>NUCLEOTIDE SEQUENCE [LARGE SCALE GENOMIC DNA]</scope>
    <source>
        <strain evidence="3">EC2010</strain>
        <tissue evidence="3">Whole organism of an adult</tissue>
    </source>
</reference>
<proteinExistence type="predicted"/>
<comment type="caution">
    <text evidence="3">The sequence shown here is derived from an EMBL/GenBank/DDBJ whole genome shotgun (WGS) entry which is preliminary data.</text>
</comment>
<dbReference type="EMBL" id="RQTK01001204">
    <property type="protein sequence ID" value="RUS71481.1"/>
    <property type="molecule type" value="Genomic_DNA"/>
</dbReference>
<dbReference type="AlphaFoldDB" id="A0A433SQF3"/>
<dbReference type="InterPro" id="IPR027417">
    <property type="entry name" value="P-loop_NTPase"/>
</dbReference>
<name>A0A433SQF3_ELYCH</name>
<dbReference type="Pfam" id="PF01712">
    <property type="entry name" value="dNK"/>
    <property type="match status" value="1"/>
</dbReference>
<feature type="domain" description="Deoxynucleoside kinase" evidence="2">
    <location>
        <begin position="285"/>
        <end position="467"/>
    </location>
</feature>
<gene>
    <name evidence="3" type="ORF">EGW08_020732</name>
</gene>
<sequence length="501" mass="57733">MNSQNKSSPVPESAPVVRLDQTELEKELNATSSALEAIDLAKVVTDSSESQTEKECSVQLNSDLGTGVEIAVENTPSQGCSSHYPTEIQGASDQSPKTESNGATNGETDPGRTFSSTTNVAFRNRQKRYEVLAYNFDRWWTQHRKEAVSFYDRKCGTFELYVLLILLTANDTCENFIQDAECEISSKPPHVLSTGDVKLLSMLTSLLDSNSSLVRPIDLDVESRMKKLYRRLYELIDDVEPTEEDFMHSSPSVLRYHASRLLQTRRVDNMKQDLKRDIPKKARFVSIEGPIKSGKTTLICDTLAQHSPVSLVGVCEAEQWSNWCGTNYFDNEDHGMDNRFKYHFMVVLTYRQMLKTTVFDPIKQDLLARRAVVLVERSMWSEKEIFIKMSKEGDWIDFTQENILHDVIDLFDIPIHRYVYLYALPQHKHIMYERCQDAFKEQYNSHWCSNIDYKYQALYDEIIENIPRKVRFLNFLSVKESKMGLMSDIIDDLISKTESIY</sequence>
<evidence type="ECO:0000313" key="4">
    <source>
        <dbReference type="Proteomes" id="UP000271974"/>
    </source>
</evidence>
<keyword evidence="4" id="KW-1185">Reference proteome</keyword>
<feature type="region of interest" description="Disordered" evidence="1">
    <location>
        <begin position="75"/>
        <end position="117"/>
    </location>
</feature>
<dbReference type="InterPro" id="IPR031314">
    <property type="entry name" value="DNK_dom"/>
</dbReference>
<protein>
    <recommendedName>
        <fullName evidence="2">Deoxynucleoside kinase domain-containing protein</fullName>
    </recommendedName>
</protein>
<evidence type="ECO:0000256" key="1">
    <source>
        <dbReference type="SAM" id="MobiDB-lite"/>
    </source>
</evidence>
<organism evidence="3 4">
    <name type="scientific">Elysia chlorotica</name>
    <name type="common">Eastern emerald elysia</name>
    <name type="synonym">Sea slug</name>
    <dbReference type="NCBI Taxonomy" id="188477"/>
    <lineage>
        <taxon>Eukaryota</taxon>
        <taxon>Metazoa</taxon>
        <taxon>Spiralia</taxon>
        <taxon>Lophotrochozoa</taxon>
        <taxon>Mollusca</taxon>
        <taxon>Gastropoda</taxon>
        <taxon>Heterobranchia</taxon>
        <taxon>Euthyneura</taxon>
        <taxon>Panpulmonata</taxon>
        <taxon>Sacoglossa</taxon>
        <taxon>Placobranchoidea</taxon>
        <taxon>Plakobranchidae</taxon>
        <taxon>Elysia</taxon>
    </lineage>
</organism>